<comment type="catalytic activity">
    <reaction evidence="11">
        <text>D-glyceraldehyde 3-phosphate + pyruvate + H(+) = 1-deoxy-D-xylulose 5-phosphate + CO2</text>
        <dbReference type="Rhea" id="RHEA:12605"/>
        <dbReference type="ChEBI" id="CHEBI:15361"/>
        <dbReference type="ChEBI" id="CHEBI:15378"/>
        <dbReference type="ChEBI" id="CHEBI:16526"/>
        <dbReference type="ChEBI" id="CHEBI:57792"/>
        <dbReference type="ChEBI" id="CHEBI:59776"/>
        <dbReference type="EC" id="2.2.1.7"/>
    </reaction>
</comment>
<feature type="binding site" evidence="11">
    <location>
        <position position="146"/>
    </location>
    <ligand>
        <name>Mg(2+)</name>
        <dbReference type="ChEBI" id="CHEBI:18420"/>
    </ligand>
</feature>
<dbReference type="InterPro" id="IPR005475">
    <property type="entry name" value="Transketolase-like_Pyr-bd"/>
</dbReference>
<dbReference type="GO" id="GO:0000287">
    <property type="term" value="F:magnesium ion binding"/>
    <property type="evidence" value="ECO:0007669"/>
    <property type="project" value="UniProtKB-UniRule"/>
</dbReference>
<dbReference type="PANTHER" id="PTHR43322:SF5">
    <property type="entry name" value="1-DEOXY-D-XYLULOSE-5-PHOSPHATE SYNTHASE, CHLOROPLASTIC"/>
    <property type="match status" value="1"/>
</dbReference>
<keyword evidence="4 11" id="KW-0808">Transferase</keyword>
<dbReference type="SUPFAM" id="SSF52922">
    <property type="entry name" value="TK C-terminal domain-like"/>
    <property type="match status" value="1"/>
</dbReference>
<feature type="binding site" evidence="11">
    <location>
        <position position="74"/>
    </location>
    <ligand>
        <name>thiamine diphosphate</name>
        <dbReference type="ChEBI" id="CHEBI:58937"/>
    </ligand>
</feature>
<dbReference type="SMART" id="SM00861">
    <property type="entry name" value="Transket_pyr"/>
    <property type="match status" value="1"/>
</dbReference>
<evidence type="ECO:0000259" key="12">
    <source>
        <dbReference type="SMART" id="SM00861"/>
    </source>
</evidence>
<evidence type="ECO:0000256" key="7">
    <source>
        <dbReference type="ARBA" id="ARBA00022977"/>
    </source>
</evidence>
<dbReference type="SUPFAM" id="SSF52518">
    <property type="entry name" value="Thiamin diphosphate-binding fold (THDP-binding)"/>
    <property type="match status" value="2"/>
</dbReference>
<evidence type="ECO:0000313" key="14">
    <source>
        <dbReference type="Proteomes" id="UP001172911"/>
    </source>
</evidence>
<feature type="binding site" evidence="11">
    <location>
        <position position="285"/>
    </location>
    <ligand>
        <name>thiamine diphosphate</name>
        <dbReference type="ChEBI" id="CHEBI:58937"/>
    </ligand>
</feature>
<dbReference type="GO" id="GO:0009228">
    <property type="term" value="P:thiamine biosynthetic process"/>
    <property type="evidence" value="ECO:0007669"/>
    <property type="project" value="UniProtKB-UniRule"/>
</dbReference>
<dbReference type="Gene3D" id="3.40.50.970">
    <property type="match status" value="2"/>
</dbReference>
<keyword evidence="6 11" id="KW-0460">Magnesium</keyword>
<feature type="domain" description="Transketolase-like pyrimidine-binding" evidence="12">
    <location>
        <begin position="315"/>
        <end position="479"/>
    </location>
</feature>
<reference evidence="13" key="1">
    <citation type="journal article" date="2023" name="J. Hazard. Mater.">
        <title>Anaerobic biodegradation of pyrene and benzo[a]pyrene by a new sulfate-reducing Desulforamulus aquiferis strain DSA.</title>
        <authorList>
            <person name="Zhang Z."/>
            <person name="Sun J."/>
            <person name="Gong X."/>
            <person name="Wang C."/>
            <person name="Wang H."/>
        </authorList>
    </citation>
    <scope>NUCLEOTIDE SEQUENCE</scope>
    <source>
        <strain evidence="13">DSA</strain>
    </source>
</reference>
<feature type="binding site" evidence="11">
    <location>
        <begin position="115"/>
        <end position="117"/>
    </location>
    <ligand>
        <name>thiamine diphosphate</name>
        <dbReference type="ChEBI" id="CHEBI:58937"/>
    </ligand>
</feature>
<comment type="cofactor">
    <cofactor evidence="11">
        <name>Mg(2+)</name>
        <dbReference type="ChEBI" id="CHEBI:18420"/>
    </cofactor>
    <text evidence="11">Binds 1 Mg(2+) ion per subunit.</text>
</comment>
<evidence type="ECO:0000256" key="9">
    <source>
        <dbReference type="ARBA" id="ARBA00023229"/>
    </source>
</evidence>
<dbReference type="InterPro" id="IPR049557">
    <property type="entry name" value="Transketolase_CS"/>
</dbReference>
<sequence>MTSLLKKIYSPQDLQSLSHKELTTLAAEIRETIVNTVAVTGGHLAPNLGVVELTIALHKVFNSSVDRIIWDVGHQSYVHKLLTGRHGQFDTLRQFGGISGFPKPEESIHDAFGAGHSSTSISAALGMALARDLKGDKYSVVAVIGDGSMTGGMAFEALNHAGHLQKDLIVILNDNEMSIAPNVGALSGYLSRLRTDPKYSRSKDEISELLQKLPHGKKLLKVVDRLKDSLKYLVVPGMFFEELGFTYLGPVDGHDIKGVSTMLQQAKACGGPVLVHLLTQKGRGYGPAEKNPDRFHGVGPFEVSTGTLKKSAGAPSYTEIFGQTLVKLAKDDQTIIGITAAMPAGTGLNPFAKEFPERYFDVGIAEQHAITMAAGMAASGYKPVTAIYSTFMQRAYDQVLHDVCLQNLPVTIAMDRAGLVGDDGPTHHGVFDISMLRNIPNLVIMTPKDENELQHMLNTAVHHGGPAAVRYPRGAGEGVSLDEKLEKLPIGKAELLREGNDIVLLALGNMVPEAIQAAEILHAKGVRATVINARFIKPLDQELIIKYAKVIKNIVTIEEHVLMGGFGSAVIELLESEGINDVAIKCIGLPDRFIEHGKQDILRANYGLTADGIVETVMTRQRSQGTKVNKFFKAVAGKKLK</sequence>
<comment type="cofactor">
    <cofactor evidence="11">
        <name>thiamine diphosphate</name>
        <dbReference type="ChEBI" id="CHEBI:58937"/>
    </cofactor>
    <text evidence="11">Binds 1 thiamine pyrophosphate per subunit.</text>
</comment>
<dbReference type="NCBIfam" id="TIGR00204">
    <property type="entry name" value="dxs"/>
    <property type="match status" value="1"/>
</dbReference>
<accession>A0AAW7ZAP6</accession>
<feature type="binding site" evidence="11">
    <location>
        <position position="366"/>
    </location>
    <ligand>
        <name>thiamine diphosphate</name>
        <dbReference type="ChEBI" id="CHEBI:58937"/>
    </ligand>
</feature>
<dbReference type="RefSeq" id="WP_304541410.1">
    <property type="nucleotide sequence ID" value="NZ_JARPTC010000005.1"/>
</dbReference>
<evidence type="ECO:0000256" key="11">
    <source>
        <dbReference type="HAMAP-Rule" id="MF_00315"/>
    </source>
</evidence>
<dbReference type="FunFam" id="3.40.50.920:FF:000002">
    <property type="entry name" value="1-deoxy-D-xylulose-5-phosphate synthase"/>
    <property type="match status" value="1"/>
</dbReference>
<dbReference type="Pfam" id="PF02780">
    <property type="entry name" value="Transketolase_C"/>
    <property type="match status" value="1"/>
</dbReference>
<dbReference type="PROSITE" id="PS00801">
    <property type="entry name" value="TRANSKETOLASE_1"/>
    <property type="match status" value="1"/>
</dbReference>
<dbReference type="InterPro" id="IPR005477">
    <property type="entry name" value="Dxylulose-5-P_synthase"/>
</dbReference>
<dbReference type="GO" id="GO:0008661">
    <property type="term" value="F:1-deoxy-D-xylulose-5-phosphate synthase activity"/>
    <property type="evidence" value="ECO:0007669"/>
    <property type="project" value="UniProtKB-UniRule"/>
</dbReference>
<reference evidence="13" key="2">
    <citation type="submission" date="2023-03" db="EMBL/GenBank/DDBJ databases">
        <authorList>
            <person name="Zhang Z."/>
        </authorList>
    </citation>
    <scope>NUCLEOTIDE SEQUENCE</scope>
    <source>
        <strain evidence="13">DSA</strain>
    </source>
</reference>
<dbReference type="InterPro" id="IPR029061">
    <property type="entry name" value="THDP-binding"/>
</dbReference>
<dbReference type="GO" id="GO:0030976">
    <property type="term" value="F:thiamine pyrophosphate binding"/>
    <property type="evidence" value="ECO:0007669"/>
    <property type="project" value="UniProtKB-UniRule"/>
</dbReference>
<dbReference type="GO" id="GO:0016114">
    <property type="term" value="P:terpenoid biosynthetic process"/>
    <property type="evidence" value="ECO:0007669"/>
    <property type="project" value="UniProtKB-UniRule"/>
</dbReference>
<dbReference type="GO" id="GO:0005829">
    <property type="term" value="C:cytosol"/>
    <property type="evidence" value="ECO:0007669"/>
    <property type="project" value="TreeGrafter"/>
</dbReference>
<dbReference type="InterPro" id="IPR020826">
    <property type="entry name" value="Transketolase_BS"/>
</dbReference>
<evidence type="ECO:0000256" key="8">
    <source>
        <dbReference type="ARBA" id="ARBA00023052"/>
    </source>
</evidence>
<organism evidence="13 14">
    <name type="scientific">Desulforamulus aquiferis</name>
    <dbReference type="NCBI Taxonomy" id="1397668"/>
    <lineage>
        <taxon>Bacteria</taxon>
        <taxon>Bacillati</taxon>
        <taxon>Bacillota</taxon>
        <taxon>Clostridia</taxon>
        <taxon>Eubacteriales</taxon>
        <taxon>Peptococcaceae</taxon>
        <taxon>Desulforamulus</taxon>
    </lineage>
</organism>
<dbReference type="InterPro" id="IPR033248">
    <property type="entry name" value="Transketolase_C"/>
</dbReference>
<dbReference type="Pfam" id="PF02779">
    <property type="entry name" value="Transket_pyr"/>
    <property type="match status" value="1"/>
</dbReference>
<keyword evidence="9 11" id="KW-0414">Isoprene biosynthesis</keyword>
<dbReference type="FunFam" id="3.40.50.970:FF:000005">
    <property type="entry name" value="1-deoxy-D-xylulose-5-phosphate synthase"/>
    <property type="match status" value="1"/>
</dbReference>
<comment type="function">
    <text evidence="10 11">Catalyzes the acyloin condensation reaction between C atoms 2 and 3 of pyruvate and glyceraldehyde 3-phosphate to yield 1-deoxy-D-xylulose-5-phosphate (DXP).</text>
</comment>
<evidence type="ECO:0000256" key="1">
    <source>
        <dbReference type="ARBA" id="ARBA00004980"/>
    </source>
</evidence>
<comment type="similarity">
    <text evidence="2 11">Belongs to the transketolase family. DXPS subfamily.</text>
</comment>
<dbReference type="AlphaFoldDB" id="A0AAW7ZAP6"/>
<comment type="subunit">
    <text evidence="3 11">Homodimer.</text>
</comment>
<protein>
    <recommendedName>
        <fullName evidence="11">1-deoxy-D-xylulose-5-phosphate synthase</fullName>
        <ecNumber evidence="11">2.2.1.7</ecNumber>
    </recommendedName>
    <alternativeName>
        <fullName evidence="11">1-deoxyxylulose-5-phosphate synthase</fullName>
        <shortName evidence="11">DXP synthase</shortName>
        <shortName evidence="11">DXPS</shortName>
    </alternativeName>
</protein>
<dbReference type="CDD" id="cd02007">
    <property type="entry name" value="TPP_DXS"/>
    <property type="match status" value="1"/>
</dbReference>
<dbReference type="GO" id="GO:0019288">
    <property type="term" value="P:isopentenyl diphosphate biosynthetic process, methylerythritol 4-phosphate pathway"/>
    <property type="evidence" value="ECO:0007669"/>
    <property type="project" value="TreeGrafter"/>
</dbReference>
<dbReference type="HAMAP" id="MF_00315">
    <property type="entry name" value="DXP_synth"/>
    <property type="match status" value="1"/>
</dbReference>
<proteinExistence type="inferred from homology"/>
<evidence type="ECO:0000256" key="3">
    <source>
        <dbReference type="ARBA" id="ARBA00011738"/>
    </source>
</evidence>
<dbReference type="InterPro" id="IPR009014">
    <property type="entry name" value="Transketo_C/PFOR_II"/>
</dbReference>
<dbReference type="Gene3D" id="3.40.50.920">
    <property type="match status" value="1"/>
</dbReference>
<dbReference type="Proteomes" id="UP001172911">
    <property type="component" value="Unassembled WGS sequence"/>
</dbReference>
<dbReference type="PROSITE" id="PS00802">
    <property type="entry name" value="TRANSKETOLASE_2"/>
    <property type="match status" value="1"/>
</dbReference>
<evidence type="ECO:0000256" key="10">
    <source>
        <dbReference type="ARBA" id="ARBA00055605"/>
    </source>
</evidence>
<evidence type="ECO:0000256" key="4">
    <source>
        <dbReference type="ARBA" id="ARBA00022679"/>
    </source>
</evidence>
<comment type="pathway">
    <text evidence="1 11">Metabolic intermediate biosynthesis; 1-deoxy-D-xylulose 5-phosphate biosynthesis; 1-deoxy-D-xylulose 5-phosphate from D-glyceraldehyde 3-phosphate and pyruvate: step 1/1.</text>
</comment>
<name>A0AAW7ZAP6_9FIRM</name>
<dbReference type="PANTHER" id="PTHR43322">
    <property type="entry name" value="1-D-DEOXYXYLULOSE 5-PHOSPHATE SYNTHASE-RELATED"/>
    <property type="match status" value="1"/>
</dbReference>
<keyword evidence="8 11" id="KW-0786">Thiamine pyrophosphate</keyword>
<dbReference type="CDD" id="cd07033">
    <property type="entry name" value="TPP_PYR_DXS_TK_like"/>
    <property type="match status" value="1"/>
</dbReference>
<evidence type="ECO:0000256" key="2">
    <source>
        <dbReference type="ARBA" id="ARBA00011081"/>
    </source>
</evidence>
<dbReference type="EMBL" id="JARPTC010000005">
    <property type="protein sequence ID" value="MDO7786401.1"/>
    <property type="molecule type" value="Genomic_DNA"/>
</dbReference>
<keyword evidence="5 11" id="KW-0479">Metal-binding</keyword>
<dbReference type="Pfam" id="PF13292">
    <property type="entry name" value="DXP_synthase_N"/>
    <property type="match status" value="1"/>
</dbReference>
<evidence type="ECO:0000256" key="6">
    <source>
        <dbReference type="ARBA" id="ARBA00022842"/>
    </source>
</evidence>
<gene>
    <name evidence="11 13" type="primary">dxs</name>
    <name evidence="13" type="ORF">P6N53_04100</name>
</gene>
<feature type="binding site" evidence="11">
    <location>
        <position position="175"/>
    </location>
    <ligand>
        <name>Mg(2+)</name>
        <dbReference type="ChEBI" id="CHEBI:18420"/>
    </ligand>
</feature>
<dbReference type="EC" id="2.2.1.7" evidence="11"/>
<keyword evidence="14" id="KW-1185">Reference proteome</keyword>
<comment type="caution">
    <text evidence="13">The sequence shown here is derived from an EMBL/GenBank/DDBJ whole genome shotgun (WGS) entry which is preliminary data.</text>
</comment>
<evidence type="ECO:0000256" key="5">
    <source>
        <dbReference type="ARBA" id="ARBA00022723"/>
    </source>
</evidence>
<evidence type="ECO:0000313" key="13">
    <source>
        <dbReference type="EMBL" id="MDO7786401.1"/>
    </source>
</evidence>
<dbReference type="NCBIfam" id="NF003933">
    <property type="entry name" value="PRK05444.2-2"/>
    <property type="match status" value="1"/>
</dbReference>
<keyword evidence="7 11" id="KW-0784">Thiamine biosynthesis</keyword>
<feature type="binding site" evidence="11">
    <location>
        <begin position="147"/>
        <end position="148"/>
    </location>
    <ligand>
        <name>thiamine diphosphate</name>
        <dbReference type="ChEBI" id="CHEBI:58937"/>
    </ligand>
</feature>
<feature type="binding site" evidence="11">
    <location>
        <position position="175"/>
    </location>
    <ligand>
        <name>thiamine diphosphate</name>
        <dbReference type="ChEBI" id="CHEBI:58937"/>
    </ligand>
</feature>